<dbReference type="RefSeq" id="WP_085313378.1">
    <property type="nucleotide sequence ID" value="NZ_CP020745.1"/>
</dbReference>
<sequence>MSQFIHTLQQVIVLYDSSKKPYKIGDVVKLKRKSLLIIGIEAFKISGIELTIWYTMQDLEFHDFIYVSPKPMLSKLEHLSVLYRYNDERFEDLQPGRTVPHRGKRYKVIEHTRIAVNKDMITLQFLATQVLPMERGIVRTKYFDEKKKQLDINVF</sequence>
<evidence type="ECO:0000313" key="2">
    <source>
        <dbReference type="Proteomes" id="UP000192932"/>
    </source>
</evidence>
<gene>
    <name evidence="1" type="ORF">B7492_31910</name>
</gene>
<geneLocation type="plasmid" evidence="1 2">
    <name>unnamed2</name>
</geneLocation>
<accession>A0A1W6AIU5</accession>
<keyword evidence="1" id="KW-0614">Plasmid</keyword>
<proteinExistence type="predicted"/>
<dbReference type="Proteomes" id="UP000192932">
    <property type="component" value="Plasmid unnamed2"/>
</dbReference>
<dbReference type="EMBL" id="CP020745">
    <property type="protein sequence ID" value="ARJ25651.1"/>
    <property type="molecule type" value="Genomic_DNA"/>
</dbReference>
<evidence type="ECO:0000313" key="1">
    <source>
        <dbReference type="EMBL" id="ARJ25651.1"/>
    </source>
</evidence>
<reference evidence="1 2" key="1">
    <citation type="submission" date="2017-04" db="EMBL/GenBank/DDBJ databases">
        <title>The Characteristic of a Fine Plant Growth-Promoting Rhizobacteria Bacillus mycoides Gnyt1 and its Whole Genome Sequencing Analysis.</title>
        <authorList>
            <person name="Li J.H."/>
            <person name="Yao T."/>
        </authorList>
    </citation>
    <scope>NUCLEOTIDE SEQUENCE [LARGE SCALE GENOMIC DNA]</scope>
    <source>
        <strain evidence="1 2">Gnyt1</strain>
        <plasmid evidence="2">Plasmid unnamed2</plasmid>
    </source>
</reference>
<protein>
    <submittedName>
        <fullName evidence="1">LacI family transcriptional regulator</fullName>
    </submittedName>
</protein>
<dbReference type="AlphaFoldDB" id="A0A1W6AIU5"/>
<name>A0A1W6AIU5_BACMY</name>
<organism evidence="1 2">
    <name type="scientific">Bacillus mycoides</name>
    <dbReference type="NCBI Taxonomy" id="1405"/>
    <lineage>
        <taxon>Bacteria</taxon>
        <taxon>Bacillati</taxon>
        <taxon>Bacillota</taxon>
        <taxon>Bacilli</taxon>
        <taxon>Bacillales</taxon>
        <taxon>Bacillaceae</taxon>
        <taxon>Bacillus</taxon>
        <taxon>Bacillus cereus group</taxon>
    </lineage>
</organism>